<accession>A0A6L8UZQ6</accession>
<organism evidence="2 3">
    <name type="scientific">Paenibacillus silvestris</name>
    <dbReference type="NCBI Taxonomy" id="2606219"/>
    <lineage>
        <taxon>Bacteria</taxon>
        <taxon>Bacillati</taxon>
        <taxon>Bacillota</taxon>
        <taxon>Bacilli</taxon>
        <taxon>Bacillales</taxon>
        <taxon>Paenibacillaceae</taxon>
        <taxon>Paenibacillus</taxon>
    </lineage>
</organism>
<evidence type="ECO:0000313" key="2">
    <source>
        <dbReference type="EMBL" id="MZQ82716.1"/>
    </source>
</evidence>
<dbReference type="Proteomes" id="UP000481087">
    <property type="component" value="Unassembled WGS sequence"/>
</dbReference>
<feature type="transmembrane region" description="Helical" evidence="1">
    <location>
        <begin position="173"/>
        <end position="195"/>
    </location>
</feature>
<keyword evidence="1" id="KW-0812">Transmembrane</keyword>
<dbReference type="AlphaFoldDB" id="A0A6L8UZQ6"/>
<evidence type="ECO:0000256" key="1">
    <source>
        <dbReference type="SAM" id="Phobius"/>
    </source>
</evidence>
<reference evidence="2 3" key="1">
    <citation type="submission" date="2019-12" db="EMBL/GenBank/DDBJ databases">
        <title>Paenibacillus sp. nov. sp. isolated from soil.</title>
        <authorList>
            <person name="Kim J."/>
            <person name="Jeong S.E."/>
            <person name="Jung H.S."/>
            <person name="Jeon C.O."/>
        </authorList>
    </citation>
    <scope>NUCLEOTIDE SEQUENCE [LARGE SCALE GENOMIC DNA]</scope>
    <source>
        <strain evidence="2 3">5J-6</strain>
    </source>
</reference>
<gene>
    <name evidence="2" type="ORF">GQF01_11450</name>
</gene>
<name>A0A6L8UZQ6_9BACL</name>
<dbReference type="RefSeq" id="WP_161406903.1">
    <property type="nucleotide sequence ID" value="NZ_WTUZ01000015.1"/>
</dbReference>
<evidence type="ECO:0008006" key="4">
    <source>
        <dbReference type="Google" id="ProtNLM"/>
    </source>
</evidence>
<dbReference type="EMBL" id="WTUZ01000015">
    <property type="protein sequence ID" value="MZQ82716.1"/>
    <property type="molecule type" value="Genomic_DNA"/>
</dbReference>
<evidence type="ECO:0000313" key="3">
    <source>
        <dbReference type="Proteomes" id="UP000481087"/>
    </source>
</evidence>
<keyword evidence="1" id="KW-0472">Membrane</keyword>
<comment type="caution">
    <text evidence="2">The sequence shown here is derived from an EMBL/GenBank/DDBJ whole genome shotgun (WGS) entry which is preliminary data.</text>
</comment>
<proteinExistence type="predicted"/>
<sequence>MNSKVKGQATETPSTPTDMLIFLGKEGNKLFTNLNGEPYVCIDHKNSSKAVKVKSRTFRNHMMKRYYQETGQASSPDAFNQAMAQLEAEATFSDTPKPVELRVGEHEGRIYYDLHDVAGSVVEIDSTGWKITQSCPVYFSSSQNMQPQCMPAATGNLKKLLKHVRFKRNSDKLLYLVYIVACFIPAIPHPVLILAGEKGAAKSSSTRLTRSIVDPAFRDISSMPGGVHDLAISLQNNYMPAYDNLTSISTKISDLLCTAATGGGYSTRKFYTDDEETILSFLRCLILNGINVVASKADLLDRSIILELDRIDESERKAEKQVKCEFEQDKPSILGGLFDVLSRAIQIYPHVQLDSLPRMADFAQWGYAIAEAIQEGYGEKFLKAYKMNTDKASEEAVSAHPVASAFIALMKRTPFWEGPVSDLLDKLGNIAVREKIDTRTKDWPKAPHALSRRIREIKSNLRACGIEVEIRHKGDYKEATVQKVDVNAISDEEAS</sequence>
<keyword evidence="3" id="KW-1185">Reference proteome</keyword>
<protein>
    <recommendedName>
        <fullName evidence="4">ATP-binding protein</fullName>
    </recommendedName>
</protein>
<keyword evidence="1" id="KW-1133">Transmembrane helix</keyword>